<reference evidence="3" key="1">
    <citation type="journal article" date="2021" name="IMA Fungus">
        <title>Genomic characterization of three marine fungi, including Emericellopsis atlantica sp. nov. with signatures of a generalist lifestyle and marine biomass degradation.</title>
        <authorList>
            <person name="Hagestad O.C."/>
            <person name="Hou L."/>
            <person name="Andersen J.H."/>
            <person name="Hansen E.H."/>
            <person name="Altermark B."/>
            <person name="Li C."/>
            <person name="Kuhnert E."/>
            <person name="Cox R.J."/>
            <person name="Crous P.W."/>
            <person name="Spatafora J.W."/>
            <person name="Lail K."/>
            <person name="Amirebrahimi M."/>
            <person name="Lipzen A."/>
            <person name="Pangilinan J."/>
            <person name="Andreopoulos W."/>
            <person name="Hayes R.D."/>
            <person name="Ng V."/>
            <person name="Grigoriev I.V."/>
            <person name="Jackson S.A."/>
            <person name="Sutton T.D.S."/>
            <person name="Dobson A.D.W."/>
            <person name="Rama T."/>
        </authorList>
    </citation>
    <scope>NUCLEOTIDE SEQUENCE</scope>
    <source>
        <strain evidence="3">TS7</strain>
    </source>
</reference>
<evidence type="ECO:0000313" key="3">
    <source>
        <dbReference type="EMBL" id="KAG9254019.1"/>
    </source>
</evidence>
<proteinExistence type="predicted"/>
<evidence type="ECO:0000256" key="2">
    <source>
        <dbReference type="SAM" id="SignalP"/>
    </source>
</evidence>
<evidence type="ECO:0000313" key="4">
    <source>
        <dbReference type="Proteomes" id="UP000887229"/>
    </source>
</evidence>
<sequence>MFVSCWIVVLTLAMEFMVASSPVPGASPNKISEPRPTDTTGVSRDSLLDLLHIADVEDLPDDDKMAGNIGSVLAIFAKAFEEHETAPGLEQASLEEVSREKSRPLGRMELDYAGAGVPARPSNMTDDDMRATTDELLYDMSVKDFLKRRAAKDPNWLLWTSDGCTGSLDKPFGWPFRQACFRRDFGIRNYRLQKRSGRAVKDDLDRLFLYDTRDVCARTAKSLTRPSCNILAGIYYAGARHFGRRFQ</sequence>
<keyword evidence="2" id="KW-0732">Signal</keyword>
<comment type="caution">
    <text evidence="3">The sequence shown here is derived from an EMBL/GenBank/DDBJ whole genome shotgun (WGS) entry which is preliminary data.</text>
</comment>
<keyword evidence="4" id="KW-1185">Reference proteome</keyword>
<organism evidence="3 4">
    <name type="scientific">Emericellopsis atlantica</name>
    <dbReference type="NCBI Taxonomy" id="2614577"/>
    <lineage>
        <taxon>Eukaryota</taxon>
        <taxon>Fungi</taxon>
        <taxon>Dikarya</taxon>
        <taxon>Ascomycota</taxon>
        <taxon>Pezizomycotina</taxon>
        <taxon>Sordariomycetes</taxon>
        <taxon>Hypocreomycetidae</taxon>
        <taxon>Hypocreales</taxon>
        <taxon>Bionectriaceae</taxon>
        <taxon>Emericellopsis</taxon>
    </lineage>
</organism>
<gene>
    <name evidence="3" type="ORF">F5Z01DRAFT_111725</name>
</gene>
<dbReference type="EMBL" id="MU251255">
    <property type="protein sequence ID" value="KAG9254019.1"/>
    <property type="molecule type" value="Genomic_DNA"/>
</dbReference>
<dbReference type="Gene3D" id="1.20.90.10">
    <property type="entry name" value="Phospholipase A2 domain"/>
    <property type="match status" value="1"/>
</dbReference>
<dbReference type="GO" id="GO:0004623">
    <property type="term" value="F:phospholipase A2 activity"/>
    <property type="evidence" value="ECO:0007669"/>
    <property type="project" value="InterPro"/>
</dbReference>
<dbReference type="InterPro" id="IPR036444">
    <property type="entry name" value="PLipase_A2_dom_sf"/>
</dbReference>
<dbReference type="GeneID" id="70288324"/>
<dbReference type="GO" id="GO:0050482">
    <property type="term" value="P:arachidonate secretion"/>
    <property type="evidence" value="ECO:0007669"/>
    <property type="project" value="InterPro"/>
</dbReference>
<accession>A0A9P7ZKY7</accession>
<dbReference type="InterPro" id="IPR015141">
    <property type="entry name" value="PLipase_A2_prok/fun"/>
</dbReference>
<dbReference type="OrthoDB" id="5120271at2759"/>
<feature type="chain" id="PRO_5040433348" evidence="2">
    <location>
        <begin position="22"/>
        <end position="247"/>
    </location>
</feature>
<feature type="signal peptide" evidence="2">
    <location>
        <begin position="1"/>
        <end position="21"/>
    </location>
</feature>
<dbReference type="GO" id="GO:0006644">
    <property type="term" value="P:phospholipid metabolic process"/>
    <property type="evidence" value="ECO:0007669"/>
    <property type="project" value="InterPro"/>
</dbReference>
<feature type="region of interest" description="Disordered" evidence="1">
    <location>
        <begin position="22"/>
        <end position="42"/>
    </location>
</feature>
<dbReference type="SUPFAM" id="SSF48619">
    <property type="entry name" value="Phospholipase A2, PLA2"/>
    <property type="match status" value="1"/>
</dbReference>
<dbReference type="AlphaFoldDB" id="A0A9P7ZKY7"/>
<protein>
    <submittedName>
        <fullName evidence="3">Prokaryotic phospholipase A2-domain-containing protein</fullName>
    </submittedName>
</protein>
<dbReference type="Pfam" id="PF09056">
    <property type="entry name" value="Phospholip_A2_3"/>
    <property type="match status" value="1"/>
</dbReference>
<name>A0A9P7ZKY7_9HYPO</name>
<dbReference type="RefSeq" id="XP_046117943.1">
    <property type="nucleotide sequence ID" value="XM_046257421.1"/>
</dbReference>
<evidence type="ECO:0000256" key="1">
    <source>
        <dbReference type="SAM" id="MobiDB-lite"/>
    </source>
</evidence>
<dbReference type="Proteomes" id="UP000887229">
    <property type="component" value="Unassembled WGS sequence"/>
</dbReference>